<protein>
    <recommendedName>
        <fullName evidence="1">Glutaredoxin domain-containing protein</fullName>
    </recommendedName>
</protein>
<name>A0A382M9R3_9ZZZZ</name>
<dbReference type="PROSITE" id="PS51354">
    <property type="entry name" value="GLUTAREDOXIN_2"/>
    <property type="match status" value="1"/>
</dbReference>
<feature type="domain" description="Glutaredoxin" evidence="1">
    <location>
        <begin position="4"/>
        <end position="46"/>
    </location>
</feature>
<feature type="non-terminal residue" evidence="2">
    <location>
        <position position="67"/>
    </location>
</feature>
<dbReference type="Gene3D" id="3.40.30.10">
    <property type="entry name" value="Glutaredoxin"/>
    <property type="match status" value="1"/>
</dbReference>
<evidence type="ECO:0000313" key="2">
    <source>
        <dbReference type="EMBL" id="SVC44122.1"/>
    </source>
</evidence>
<sequence length="67" mass="7476">MSPVKLYVKSGCKACDRAAAYLTKKEISYERVDILKSPPAKKLLEKAVDAFDPKTSFNARAKGFKDH</sequence>
<evidence type="ECO:0000259" key="1">
    <source>
        <dbReference type="Pfam" id="PF00462"/>
    </source>
</evidence>
<dbReference type="Pfam" id="PF00462">
    <property type="entry name" value="Glutaredoxin"/>
    <property type="match status" value="1"/>
</dbReference>
<reference evidence="2" key="1">
    <citation type="submission" date="2018-05" db="EMBL/GenBank/DDBJ databases">
        <authorList>
            <person name="Lanie J.A."/>
            <person name="Ng W.-L."/>
            <person name="Kazmierczak K.M."/>
            <person name="Andrzejewski T.M."/>
            <person name="Davidsen T.M."/>
            <person name="Wayne K.J."/>
            <person name="Tettelin H."/>
            <person name="Glass J.I."/>
            <person name="Rusch D."/>
            <person name="Podicherti R."/>
            <person name="Tsui H.-C.T."/>
            <person name="Winkler M.E."/>
        </authorList>
    </citation>
    <scope>NUCLEOTIDE SEQUENCE</scope>
</reference>
<dbReference type="PROSITE" id="PS51353">
    <property type="entry name" value="ARSC"/>
    <property type="match status" value="1"/>
</dbReference>
<proteinExistence type="predicted"/>
<gene>
    <name evidence="2" type="ORF">METZ01_LOCUS296976</name>
</gene>
<dbReference type="EMBL" id="UINC01091394">
    <property type="protein sequence ID" value="SVC44122.1"/>
    <property type="molecule type" value="Genomic_DNA"/>
</dbReference>
<dbReference type="SUPFAM" id="SSF52833">
    <property type="entry name" value="Thioredoxin-like"/>
    <property type="match status" value="1"/>
</dbReference>
<dbReference type="InterPro" id="IPR006660">
    <property type="entry name" value="Arsenate_reductase-like"/>
</dbReference>
<dbReference type="AlphaFoldDB" id="A0A382M9R3"/>
<dbReference type="InterPro" id="IPR002109">
    <property type="entry name" value="Glutaredoxin"/>
</dbReference>
<accession>A0A382M9R3</accession>
<organism evidence="2">
    <name type="scientific">marine metagenome</name>
    <dbReference type="NCBI Taxonomy" id="408172"/>
    <lineage>
        <taxon>unclassified sequences</taxon>
        <taxon>metagenomes</taxon>
        <taxon>ecological metagenomes</taxon>
    </lineage>
</organism>
<dbReference type="InterPro" id="IPR036249">
    <property type="entry name" value="Thioredoxin-like_sf"/>
</dbReference>